<feature type="transmembrane region" description="Helical" evidence="1">
    <location>
        <begin position="87"/>
        <end position="111"/>
    </location>
</feature>
<dbReference type="Proteomes" id="UP001258994">
    <property type="component" value="Chromosome"/>
</dbReference>
<name>A0ABY9TU69_9GAMM</name>
<evidence type="ECO:0000256" key="1">
    <source>
        <dbReference type="SAM" id="Phobius"/>
    </source>
</evidence>
<proteinExistence type="predicted"/>
<feature type="transmembrane region" description="Helical" evidence="1">
    <location>
        <begin position="319"/>
        <end position="343"/>
    </location>
</feature>
<dbReference type="EMBL" id="CP134145">
    <property type="protein sequence ID" value="WNC71863.1"/>
    <property type="molecule type" value="Genomic_DNA"/>
</dbReference>
<keyword evidence="4" id="KW-1185">Reference proteome</keyword>
<feature type="transmembrane region" description="Helical" evidence="1">
    <location>
        <begin position="394"/>
        <end position="415"/>
    </location>
</feature>
<evidence type="ECO:0000313" key="3">
    <source>
        <dbReference type="EMBL" id="WNC71863.1"/>
    </source>
</evidence>
<reference evidence="4" key="1">
    <citation type="submission" date="2023-09" db="EMBL/GenBank/DDBJ databases">
        <authorList>
            <person name="Li S."/>
            <person name="Li X."/>
            <person name="Zhang C."/>
            <person name="Zhao Z."/>
        </authorList>
    </citation>
    <scope>NUCLEOTIDE SEQUENCE [LARGE SCALE GENOMIC DNA]</scope>
    <source>
        <strain evidence="4">SQ149</strain>
    </source>
</reference>
<keyword evidence="1" id="KW-0812">Transmembrane</keyword>
<feature type="transmembrane region" description="Helical" evidence="1">
    <location>
        <begin position="131"/>
        <end position="158"/>
    </location>
</feature>
<feature type="transmembrane region" description="Helical" evidence="1">
    <location>
        <begin position="209"/>
        <end position="228"/>
    </location>
</feature>
<dbReference type="Pfam" id="PF07670">
    <property type="entry name" value="Gate"/>
    <property type="match status" value="1"/>
</dbReference>
<feature type="transmembrane region" description="Helical" evidence="1">
    <location>
        <begin position="427"/>
        <end position="449"/>
    </location>
</feature>
<gene>
    <name evidence="3" type="ORF">RGQ13_17335</name>
</gene>
<feature type="transmembrane region" description="Helical" evidence="1">
    <location>
        <begin position="363"/>
        <end position="387"/>
    </location>
</feature>
<feature type="transmembrane region" description="Helical" evidence="1">
    <location>
        <begin position="7"/>
        <end position="28"/>
    </location>
</feature>
<evidence type="ECO:0000259" key="2">
    <source>
        <dbReference type="Pfam" id="PF07670"/>
    </source>
</evidence>
<organism evidence="3 4">
    <name type="scientific">Thalassotalea psychrophila</name>
    <dbReference type="NCBI Taxonomy" id="3065647"/>
    <lineage>
        <taxon>Bacteria</taxon>
        <taxon>Pseudomonadati</taxon>
        <taxon>Pseudomonadota</taxon>
        <taxon>Gammaproteobacteria</taxon>
        <taxon>Alteromonadales</taxon>
        <taxon>Colwelliaceae</taxon>
        <taxon>Thalassotalea</taxon>
    </lineage>
</organism>
<feature type="transmembrane region" description="Helical" evidence="1">
    <location>
        <begin position="234"/>
        <end position="255"/>
    </location>
</feature>
<feature type="domain" description="Nucleoside transporter/FeoB GTPase Gate" evidence="2">
    <location>
        <begin position="135"/>
        <end position="232"/>
    </location>
</feature>
<protein>
    <submittedName>
        <fullName evidence="3">YjiH family protein</fullName>
    </submittedName>
</protein>
<accession>A0ABY9TU69</accession>
<evidence type="ECO:0000313" key="4">
    <source>
        <dbReference type="Proteomes" id="UP001258994"/>
    </source>
</evidence>
<feature type="transmembrane region" description="Helical" evidence="1">
    <location>
        <begin position="48"/>
        <end position="75"/>
    </location>
</feature>
<dbReference type="RefSeq" id="WP_348390987.1">
    <property type="nucleotide sequence ID" value="NZ_CP134145.1"/>
</dbReference>
<keyword evidence="1" id="KW-0472">Membrane</keyword>
<sequence>MKDLISVRNIAMFSIPSFIGVMFFMFPIEYLGETSIPVAVVAKILQKFAASFIIEMVCGIIFISTLLSIVCSVFRPASIHPSSFFGSLFYVTPVWLIIRCLGAAFAALVYLQLGSEMIWSKNTGGLLLHDLMPILFSVFIFAGLLLPLLLNFGLLEFIGTLFSKVMRPLFNLPGRSAIDCTTSWLGDGTVGVLLTSKQYEQKIYTQREAAVVGTTFSAVSITFSLIVIAEVGLVHMFVPFYAAVCLAGFVAALIVPRLPPLSLKKQLYIDGTQPDPDAHKIPDDENIFSHGFKLALQRSAEIKSLSNVLVHGIQNALEMLFVVIPVVMGIGTIALVCAEYTPVFDYLGMPFVPYLELLQVPEAAIAAKSVVIGFADMFLPAILIAGVESEFTRFVVAALSITQLIYLSEVGAMLLGTKIPVNILDLFVIFILRTIVTLPVIVAVAHFVYP</sequence>
<dbReference type="InterPro" id="IPR011642">
    <property type="entry name" value="Gate_dom"/>
</dbReference>
<keyword evidence="1" id="KW-1133">Transmembrane helix</keyword>